<keyword evidence="5" id="KW-0808">Transferase</keyword>
<dbReference type="InterPro" id="IPR003661">
    <property type="entry name" value="HisK_dim/P_dom"/>
</dbReference>
<comment type="subcellular location">
    <subcellularLocation>
        <location evidence="2">Membrane</location>
    </subcellularLocation>
</comment>
<evidence type="ECO:0000259" key="11">
    <source>
        <dbReference type="PROSITE" id="PS50109"/>
    </source>
</evidence>
<dbReference type="PROSITE" id="PS50109">
    <property type="entry name" value="HIS_KIN"/>
    <property type="match status" value="1"/>
</dbReference>
<evidence type="ECO:0000256" key="1">
    <source>
        <dbReference type="ARBA" id="ARBA00000085"/>
    </source>
</evidence>
<name>A0A2T4IGG0_9RHOO</name>
<reference evidence="13 14" key="2">
    <citation type="submission" date="2018-04" db="EMBL/GenBank/DDBJ databases">
        <title>Thauera lacus sp. nov., isolated from an saline lake in Inner Mongolia, China.</title>
        <authorList>
            <person name="Liang Q.-Y."/>
        </authorList>
    </citation>
    <scope>NUCLEOTIDE SEQUENCE [LARGE SCALE GENOMIC DNA]</scope>
    <source>
        <strain evidence="13 14">D20</strain>
    </source>
</reference>
<dbReference type="InterPro" id="IPR036097">
    <property type="entry name" value="HisK_dim/P_sf"/>
</dbReference>
<dbReference type="SUPFAM" id="SSF55874">
    <property type="entry name" value="ATPase domain of HSP90 chaperone/DNA topoisomerase II/histidine kinase"/>
    <property type="match status" value="1"/>
</dbReference>
<evidence type="ECO:0000256" key="10">
    <source>
        <dbReference type="SAM" id="Phobius"/>
    </source>
</evidence>
<dbReference type="InterPro" id="IPR050428">
    <property type="entry name" value="TCS_sensor_his_kinase"/>
</dbReference>
<dbReference type="Pfam" id="PF02518">
    <property type="entry name" value="HATPase_c"/>
    <property type="match status" value="1"/>
</dbReference>
<dbReference type="RefSeq" id="WP_107493238.1">
    <property type="nucleotide sequence ID" value="NZ_PZKC01000005.1"/>
</dbReference>
<evidence type="ECO:0000256" key="6">
    <source>
        <dbReference type="ARBA" id="ARBA00022692"/>
    </source>
</evidence>
<dbReference type="SMART" id="SM00388">
    <property type="entry name" value="HisKA"/>
    <property type="match status" value="1"/>
</dbReference>
<evidence type="ECO:0000313" key="13">
    <source>
        <dbReference type="EMBL" id="PTD96837.1"/>
    </source>
</evidence>
<evidence type="ECO:0000259" key="12">
    <source>
        <dbReference type="PROSITE" id="PS50885"/>
    </source>
</evidence>
<dbReference type="Pfam" id="PF00512">
    <property type="entry name" value="HisKA"/>
    <property type="match status" value="1"/>
</dbReference>
<keyword evidence="14" id="KW-1185">Reference proteome</keyword>
<keyword evidence="8 10" id="KW-1133">Transmembrane helix</keyword>
<organism evidence="13 14">
    <name type="scientific">Pseudothauera lacus</name>
    <dbReference type="NCBI Taxonomy" id="2136175"/>
    <lineage>
        <taxon>Bacteria</taxon>
        <taxon>Pseudomonadati</taxon>
        <taxon>Pseudomonadota</taxon>
        <taxon>Betaproteobacteria</taxon>
        <taxon>Rhodocyclales</taxon>
        <taxon>Zoogloeaceae</taxon>
        <taxon>Pseudothauera</taxon>
    </lineage>
</organism>
<evidence type="ECO:0000256" key="4">
    <source>
        <dbReference type="ARBA" id="ARBA00022553"/>
    </source>
</evidence>
<keyword evidence="7 13" id="KW-0418">Kinase</keyword>
<evidence type="ECO:0000313" key="14">
    <source>
        <dbReference type="Proteomes" id="UP000241193"/>
    </source>
</evidence>
<keyword evidence="4" id="KW-0597">Phosphoprotein</keyword>
<dbReference type="Pfam" id="PF00672">
    <property type="entry name" value="HAMP"/>
    <property type="match status" value="1"/>
</dbReference>
<feature type="domain" description="HAMP" evidence="12">
    <location>
        <begin position="158"/>
        <end position="211"/>
    </location>
</feature>
<dbReference type="AlphaFoldDB" id="A0A2T4IGG0"/>
<evidence type="ECO:0000256" key="2">
    <source>
        <dbReference type="ARBA" id="ARBA00004370"/>
    </source>
</evidence>
<dbReference type="Proteomes" id="UP000241193">
    <property type="component" value="Unassembled WGS sequence"/>
</dbReference>
<evidence type="ECO:0000256" key="8">
    <source>
        <dbReference type="ARBA" id="ARBA00022989"/>
    </source>
</evidence>
<dbReference type="EC" id="2.7.13.3" evidence="3"/>
<dbReference type="Gene3D" id="6.10.340.10">
    <property type="match status" value="1"/>
</dbReference>
<dbReference type="GO" id="GO:0016020">
    <property type="term" value="C:membrane"/>
    <property type="evidence" value="ECO:0007669"/>
    <property type="project" value="UniProtKB-SubCell"/>
</dbReference>
<sequence>MKSSLARRLFRTILTIGVINVVVALIAVEFIYEDVEDTILRQELAAERRHLEERIGVARTQSWQTALLSALYVPDEEAGAPLPALFADRPIPFSAEVEVGRQTFLVSIERTATPPGVLYLAQDITLLEDREDEIQLAMVVLALCMLAFGFLLAHLGTRRIVAPLHDLTRHIARLRPGGAMTRIEGHYRDAELADIAATLNRLLDALDAYVRREKALVSMASHELRTPVAVIAGALDVLEQRATLSAADRDTVARIRRAASDMHADIEALLRLARRADPAAAEAPLDLAASVAALLREVAGRSTDAAARLRSTVRRAPPPVHADPALVRMLLRNLVHNALRHTRGTVDIDIDHDRLRISDHGDGLPATASARLQGDPGGTTVPEDGLGLFIVRLICERLQWALDIRASGPAGTVIELRFAPPQASAGK</sequence>
<protein>
    <recommendedName>
        <fullName evidence="3">histidine kinase</fullName>
        <ecNumber evidence="3">2.7.13.3</ecNumber>
    </recommendedName>
</protein>
<evidence type="ECO:0000256" key="3">
    <source>
        <dbReference type="ARBA" id="ARBA00012438"/>
    </source>
</evidence>
<feature type="domain" description="Histidine kinase" evidence="11">
    <location>
        <begin position="219"/>
        <end position="422"/>
    </location>
</feature>
<dbReference type="InterPro" id="IPR003594">
    <property type="entry name" value="HATPase_dom"/>
</dbReference>
<evidence type="ECO:0000256" key="5">
    <source>
        <dbReference type="ARBA" id="ARBA00022679"/>
    </source>
</evidence>
<evidence type="ECO:0000256" key="9">
    <source>
        <dbReference type="ARBA" id="ARBA00023012"/>
    </source>
</evidence>
<accession>A0A2T4IGG0</accession>
<dbReference type="InterPro" id="IPR003660">
    <property type="entry name" value="HAMP_dom"/>
</dbReference>
<dbReference type="CDD" id="cd00082">
    <property type="entry name" value="HisKA"/>
    <property type="match status" value="1"/>
</dbReference>
<gene>
    <name evidence="13" type="ORF">C8261_08500</name>
</gene>
<dbReference type="SMART" id="SM00387">
    <property type="entry name" value="HATPase_c"/>
    <property type="match status" value="1"/>
</dbReference>
<dbReference type="SUPFAM" id="SSF47384">
    <property type="entry name" value="Homodimeric domain of signal transducing histidine kinase"/>
    <property type="match status" value="1"/>
</dbReference>
<evidence type="ECO:0000256" key="7">
    <source>
        <dbReference type="ARBA" id="ARBA00022777"/>
    </source>
</evidence>
<dbReference type="PROSITE" id="PS50885">
    <property type="entry name" value="HAMP"/>
    <property type="match status" value="1"/>
</dbReference>
<dbReference type="EMBL" id="PZKC01000005">
    <property type="protein sequence ID" value="PTD96837.1"/>
    <property type="molecule type" value="Genomic_DNA"/>
</dbReference>
<dbReference type="InterPro" id="IPR005467">
    <property type="entry name" value="His_kinase_dom"/>
</dbReference>
<dbReference type="PANTHER" id="PTHR45436">
    <property type="entry name" value="SENSOR HISTIDINE KINASE YKOH"/>
    <property type="match status" value="1"/>
</dbReference>
<dbReference type="GO" id="GO:0000155">
    <property type="term" value="F:phosphorelay sensor kinase activity"/>
    <property type="evidence" value="ECO:0007669"/>
    <property type="project" value="InterPro"/>
</dbReference>
<comment type="caution">
    <text evidence="13">The sequence shown here is derived from an EMBL/GenBank/DDBJ whole genome shotgun (WGS) entry which is preliminary data.</text>
</comment>
<keyword evidence="6 10" id="KW-0812">Transmembrane</keyword>
<dbReference type="SMART" id="SM00304">
    <property type="entry name" value="HAMP"/>
    <property type="match status" value="1"/>
</dbReference>
<feature type="transmembrane region" description="Helical" evidence="10">
    <location>
        <begin position="134"/>
        <end position="155"/>
    </location>
</feature>
<dbReference type="Gene3D" id="1.10.287.130">
    <property type="match status" value="1"/>
</dbReference>
<dbReference type="OrthoDB" id="9121563at2"/>
<feature type="transmembrane region" description="Helical" evidence="10">
    <location>
        <begin position="12"/>
        <end position="32"/>
    </location>
</feature>
<dbReference type="PANTHER" id="PTHR45436:SF5">
    <property type="entry name" value="SENSOR HISTIDINE KINASE TRCS"/>
    <property type="match status" value="1"/>
</dbReference>
<proteinExistence type="predicted"/>
<keyword evidence="9" id="KW-0902">Two-component regulatory system</keyword>
<reference evidence="13 14" key="1">
    <citation type="submission" date="2018-03" db="EMBL/GenBank/DDBJ databases">
        <authorList>
            <person name="Keele B.F."/>
        </authorList>
    </citation>
    <scope>NUCLEOTIDE SEQUENCE [LARGE SCALE GENOMIC DNA]</scope>
    <source>
        <strain evidence="13 14">D20</strain>
    </source>
</reference>
<dbReference type="Gene3D" id="3.30.565.10">
    <property type="entry name" value="Histidine kinase-like ATPase, C-terminal domain"/>
    <property type="match status" value="1"/>
</dbReference>
<keyword evidence="10" id="KW-0472">Membrane</keyword>
<comment type="catalytic activity">
    <reaction evidence="1">
        <text>ATP + protein L-histidine = ADP + protein N-phospho-L-histidine.</text>
        <dbReference type="EC" id="2.7.13.3"/>
    </reaction>
</comment>
<dbReference type="InterPro" id="IPR036890">
    <property type="entry name" value="HATPase_C_sf"/>
</dbReference>